<organism evidence="1 2">
    <name type="scientific">Prymnesium parvum</name>
    <name type="common">Toxic golden alga</name>
    <dbReference type="NCBI Taxonomy" id="97485"/>
    <lineage>
        <taxon>Eukaryota</taxon>
        <taxon>Haptista</taxon>
        <taxon>Haptophyta</taxon>
        <taxon>Prymnesiophyceae</taxon>
        <taxon>Prymnesiales</taxon>
        <taxon>Prymnesiaceae</taxon>
        <taxon>Prymnesium</taxon>
    </lineage>
</organism>
<protein>
    <submittedName>
        <fullName evidence="1">Uncharacterized protein</fullName>
    </submittedName>
</protein>
<proteinExistence type="predicted"/>
<keyword evidence="2" id="KW-1185">Reference proteome</keyword>
<evidence type="ECO:0000313" key="1">
    <source>
        <dbReference type="EMBL" id="KAL1519763.1"/>
    </source>
</evidence>
<dbReference type="Proteomes" id="UP001515480">
    <property type="component" value="Unassembled WGS sequence"/>
</dbReference>
<evidence type="ECO:0000313" key="2">
    <source>
        <dbReference type="Proteomes" id="UP001515480"/>
    </source>
</evidence>
<accession>A0AB34JFQ9</accession>
<comment type="caution">
    <text evidence="1">The sequence shown here is derived from an EMBL/GenBank/DDBJ whole genome shotgun (WGS) entry which is preliminary data.</text>
</comment>
<dbReference type="EMBL" id="JBGBPQ010000009">
    <property type="protein sequence ID" value="KAL1519763.1"/>
    <property type="molecule type" value="Genomic_DNA"/>
</dbReference>
<sequence length="119" mass="13797">MRHGGRGLLLLERQQIVGNRHWLPRCSSPRASRARRLRHARHHLALRFLVAPTLGPLRGGRHGRGERERRHPLVLLPQPLVLRTYAGDGLGARRVVKVGQRNFVLWRRRRRRGLARSPC</sequence>
<reference evidence="1 2" key="1">
    <citation type="journal article" date="2024" name="Science">
        <title>Giant polyketide synthase enzymes in the biosynthesis of giant marine polyether toxins.</title>
        <authorList>
            <person name="Fallon T.R."/>
            <person name="Shende V.V."/>
            <person name="Wierzbicki I.H."/>
            <person name="Pendleton A.L."/>
            <person name="Watervoot N.F."/>
            <person name="Auber R.P."/>
            <person name="Gonzalez D.J."/>
            <person name="Wisecaver J.H."/>
            <person name="Moore B.S."/>
        </authorList>
    </citation>
    <scope>NUCLEOTIDE SEQUENCE [LARGE SCALE GENOMIC DNA]</scope>
    <source>
        <strain evidence="1 2">12B1</strain>
    </source>
</reference>
<gene>
    <name evidence="1" type="ORF">AB1Y20_023271</name>
</gene>
<dbReference type="AlphaFoldDB" id="A0AB34JFQ9"/>
<name>A0AB34JFQ9_PRYPA</name>